<feature type="compositionally biased region" description="Basic and acidic residues" evidence="11">
    <location>
        <begin position="1246"/>
        <end position="1256"/>
    </location>
</feature>
<keyword evidence="7 10" id="KW-0862">Zinc</keyword>
<dbReference type="OrthoDB" id="15304at2759"/>
<dbReference type="Pfam" id="PF18995">
    <property type="entry name" value="PRT6_C"/>
    <property type="match status" value="1"/>
</dbReference>
<comment type="function">
    <text evidence="10">Ubiquitin ligase protein which is a component of the N-end rule pathway. Recognizes and binds to proteins bearing specific N-terminal residues that are destabilizing according to the N-end rule, leading to their ubiquitination and subsequent degradation.</text>
</comment>
<dbReference type="GO" id="GO:0071596">
    <property type="term" value="P:ubiquitin-dependent protein catabolic process via the N-end rule pathway"/>
    <property type="evidence" value="ECO:0007669"/>
    <property type="project" value="UniProtKB-UniRule"/>
</dbReference>
<evidence type="ECO:0000256" key="1">
    <source>
        <dbReference type="ARBA" id="ARBA00000900"/>
    </source>
</evidence>
<dbReference type="GO" id="GO:0008270">
    <property type="term" value="F:zinc ion binding"/>
    <property type="evidence" value="ECO:0007669"/>
    <property type="project" value="UniProtKB-UniRule"/>
</dbReference>
<dbReference type="Pfam" id="PF22960">
    <property type="entry name" value="WHD_UBR1"/>
    <property type="match status" value="1"/>
</dbReference>
<organism evidence="13 14">
    <name type="scientific">Trichinella nelsoni</name>
    <dbReference type="NCBI Taxonomy" id="6336"/>
    <lineage>
        <taxon>Eukaryota</taxon>
        <taxon>Metazoa</taxon>
        <taxon>Ecdysozoa</taxon>
        <taxon>Nematoda</taxon>
        <taxon>Enoplea</taxon>
        <taxon>Dorylaimia</taxon>
        <taxon>Trichinellida</taxon>
        <taxon>Trichinellidae</taxon>
        <taxon>Trichinella</taxon>
    </lineage>
</organism>
<dbReference type="InterPro" id="IPR016024">
    <property type="entry name" value="ARM-type_fold"/>
</dbReference>
<dbReference type="InterPro" id="IPR039164">
    <property type="entry name" value="UBR1-like"/>
</dbReference>
<protein>
    <recommendedName>
        <fullName evidence="10">E3 ubiquitin-protein ligase</fullName>
        <ecNumber evidence="10">2.3.2.27</ecNumber>
    </recommendedName>
</protein>
<keyword evidence="3 10" id="KW-0808">Transferase</keyword>
<feature type="region of interest" description="Disordered" evidence="11">
    <location>
        <begin position="1042"/>
        <end position="1068"/>
    </location>
</feature>
<evidence type="ECO:0000256" key="2">
    <source>
        <dbReference type="ARBA" id="ARBA00004906"/>
    </source>
</evidence>
<evidence type="ECO:0000256" key="8">
    <source>
        <dbReference type="ARBA" id="ARBA00046341"/>
    </source>
</evidence>
<evidence type="ECO:0000256" key="9">
    <source>
        <dbReference type="PROSITE-ProRule" id="PRU00508"/>
    </source>
</evidence>
<dbReference type="InterPro" id="IPR044046">
    <property type="entry name" value="E3_ligase_UBR-like_C"/>
</dbReference>
<keyword evidence="6 10" id="KW-0833">Ubl conjugation pathway</keyword>
<dbReference type="GO" id="GO:0005737">
    <property type="term" value="C:cytoplasm"/>
    <property type="evidence" value="ECO:0007669"/>
    <property type="project" value="TreeGrafter"/>
</dbReference>
<keyword evidence="4 10" id="KW-0479">Metal-binding</keyword>
<dbReference type="GO" id="GO:0016567">
    <property type="term" value="P:protein ubiquitination"/>
    <property type="evidence" value="ECO:0007669"/>
    <property type="project" value="UniProtKB-UniRule"/>
</dbReference>
<keyword evidence="5 10" id="KW-0863">Zinc-finger</keyword>
<comment type="caution">
    <text evidence="13">The sequence shown here is derived from an EMBL/GenBank/DDBJ whole genome shotgun (WGS) entry which is preliminary data.</text>
</comment>
<evidence type="ECO:0000256" key="11">
    <source>
        <dbReference type="SAM" id="MobiDB-lite"/>
    </source>
</evidence>
<dbReference type="PANTHER" id="PTHR21497:SF39">
    <property type="entry name" value="E3 UBIQUITIN-PROTEIN LIGASE UBR3"/>
    <property type="match status" value="1"/>
</dbReference>
<dbReference type="FunFam" id="2.10.110.30:FF:000002">
    <property type="entry name" value="Putative e3 ubiquitin-protein ligase ubr3"/>
    <property type="match status" value="1"/>
</dbReference>
<dbReference type="GO" id="GO:0061630">
    <property type="term" value="F:ubiquitin protein ligase activity"/>
    <property type="evidence" value="ECO:0007669"/>
    <property type="project" value="UniProtKB-UniRule"/>
</dbReference>
<evidence type="ECO:0000256" key="6">
    <source>
        <dbReference type="ARBA" id="ARBA00022786"/>
    </source>
</evidence>
<dbReference type="UniPathway" id="UPA00143"/>
<evidence type="ECO:0000313" key="14">
    <source>
        <dbReference type="Proteomes" id="UP000054630"/>
    </source>
</evidence>
<feature type="compositionally biased region" description="Acidic residues" evidence="11">
    <location>
        <begin position="1158"/>
        <end position="1190"/>
    </location>
</feature>
<proteinExistence type="inferred from homology"/>
<dbReference type="CDD" id="cd19673">
    <property type="entry name" value="UBR-box_UBR3"/>
    <property type="match status" value="1"/>
</dbReference>
<dbReference type="EC" id="2.3.2.27" evidence="10"/>
<feature type="region of interest" description="Disordered" evidence="11">
    <location>
        <begin position="1153"/>
        <end position="1190"/>
    </location>
</feature>
<keyword evidence="14" id="KW-1185">Reference proteome</keyword>
<name>A0A0V0SBE1_9BILA</name>
<feature type="domain" description="UBR-type" evidence="12">
    <location>
        <begin position="150"/>
        <end position="221"/>
    </location>
</feature>
<dbReference type="GO" id="GO:0000151">
    <property type="term" value="C:ubiquitin ligase complex"/>
    <property type="evidence" value="ECO:0007669"/>
    <property type="project" value="TreeGrafter"/>
</dbReference>
<evidence type="ECO:0000259" key="12">
    <source>
        <dbReference type="PROSITE" id="PS51157"/>
    </source>
</evidence>
<gene>
    <name evidence="13" type="primary">Ubr3</name>
    <name evidence="13" type="ORF">T07_6336</name>
</gene>
<dbReference type="PROSITE" id="PS51157">
    <property type="entry name" value="ZF_UBR"/>
    <property type="match status" value="1"/>
</dbReference>
<dbReference type="PANTHER" id="PTHR21497">
    <property type="entry name" value="UBIQUITIN LIGASE E3 ALPHA-RELATED"/>
    <property type="match status" value="1"/>
</dbReference>
<evidence type="ECO:0000256" key="5">
    <source>
        <dbReference type="ARBA" id="ARBA00022771"/>
    </source>
</evidence>
<feature type="zinc finger region" description="UBR-type" evidence="9">
    <location>
        <begin position="150"/>
        <end position="221"/>
    </location>
</feature>
<dbReference type="STRING" id="6336.A0A0V0SBE1"/>
<evidence type="ECO:0000256" key="4">
    <source>
        <dbReference type="ARBA" id="ARBA00022723"/>
    </source>
</evidence>
<feature type="region of interest" description="Disordered" evidence="11">
    <location>
        <begin position="1115"/>
        <end position="1137"/>
    </location>
</feature>
<evidence type="ECO:0000256" key="3">
    <source>
        <dbReference type="ARBA" id="ARBA00022679"/>
    </source>
</evidence>
<sequence length="2063" mass="239409">MGLIWEKFRSPLCSDYQGFTVLCLLEVRHVNSVIVRPSMNTSSSNIGTTGIDPMWLEKPLLERMNDRKDESALVFLKFCRQMKELYRRPEYEGQYMIMRAQMDEFCLNLLSFFERTSGKLPNHNFCVELIAGGMSEEDFLAEIRKYDYSALCGYIWLFGHVAYRCRTCQINPSMSICASCFHNGDHKNHDFNMFRSQTGGACDCGDKTVMRSEGFCSHHGDGILASATKPPEILIYAAEQLIPYIIWRLLICYRDYSYVLSGMADIEHDDFSSIIMLLQKYSEAGEPLKRIIAECLLDEKLYKKFCTDLTTSTHNYLVQMTGHYDKAVDYMKPIYSFHEVEHYVIAIRIALDCQDLYGLLEHRNMMQELVFWLVKHHFPQSLTNFLLSLLPNADFKVLLLLFIAFAETYAKHYPHLAKILSQESNPDVVANRVVHISVQILSNNELACFLVDKCSFLRLVMFSLSSMVRYCLVASSIQSSASEVHLVVDCRAPIMEKHSYWAVALDLHSLLGHKDLALMMLRDPVVLDLWITMALFFQGMNPNHRMLDKHVDFELRTYSAAFTAEVDVFSNTLWKILHHLTSEDSFDCILMVLQAVSGALQDWFRNMYYGSYPWQLPQLELCFHYPLHRIYIAFLQRGLKLGVELVLPSESFLRMLMLHPLRIQVGRCEITSGMWVRNGASIRHQFYLYCQSHFCASFIDWDLYLMQLCMQKCNPEWFVLTVFDCFHTASWFSFSPSALSPYLRPDWIAAQVDSALQLIATLYVWIVNLISNDEEILRLEVMALLSSGEYTYSHITDHLPDRGSISEFTTLFERTLNELADYRQPMFDRSGQMTQGTYVMKDWVWEKLYDPLYVMSRTSSLKDFRNSFNLFSQYAARTRNLSTSESSALWIPLRFPKKTLPPNDSIWRVLHSRSLHSIIYTILHRAVYLTACIPDFTLSLCIFFLELAIRNPPEESTIVRIWKVIFVVIVEQKSSVGTSVLDLQYCSWFPSNSIELNLSHRIFHVICSDDFVQILQRQDDRRESVISFYDLIHLWETDSLPTGEDSTNSTFSNAARDSSDGQQLSSSIPYIDSSVHGNVYTDAEEFRAKMIAMLHPTVRTRLFSQLTGNERTVQNGAEMSSTNDGRISVSSGEQPTDGMQFCRSIELLSYGCSSGERTEDEEDDDEEEFEFEEYEEEEEGEYEEEEDERDDQAIEELLRRIQQFQRIRIMQRQQQQQQQQQQQEQEQQEQEQQREQEEQEGVDEIDGQHSSKEKKSSHGMITAMSFDGHSILSLLVVLHFRMMKEKLKNGKITRPLFYQYPTERPSDEDEEPPIGDGVYFIERILDRAYFINQSCRDEIHRICEQIAKQAAEILQASAPPEDRKQLEAKRKQEILAKFQEKQGNIMKDLMMKHAELMEDDVDQKDKEEKPYTCLVCNQHCEPSVQDPICLLLHMQATNVMSKQVLSSEVKSRTDMAHISANRGELTLQFREKIAEKIRLKSTVNAFNNGLERGVFIQSCGHCMHENCHAKYLDALKSDPNNVNSSSLHLNDNEILCPLCRRVCNAIAPIVEFSSKELCRKERSFEESVADIEMLLSTHASPPCGLSTCEKFMGELCKRGSIPQEYMSILPGREFRNIVLIAARITTELNSTLRRSPNAIFPHCNEIIMRVLALVSWYMAKGHLQEYTLQWWQLSGCSTMSSIHEMLGKRKMPILLQDAYVLLMRYVLYMFPRTEAMKSCFHTICRVVWNLLITQILLSELLAAPDEEYQSFPEVKSGIRMKKFSPTCNNIHGLLSCLVSRIDELRNMPMSNSIYKNVNGCVRLDDMDGVVKLVQAKALPYLRYAAFLMCTVCKLPLPDNDQFEDFYFLKRFCLNLSEADQEMVIFWQSTFVAETLYRQLEHLINYFKCNNIGGELIMMSVPRVWLLPKLIDLPDSYQILFEKYHFAVCDLCQTHSEDSLLCLLCNEFLCFRNPCCRRIRDLSEAEVHSFKCNAGTGVFLNIEESSVIITRYKRYAEWGFLYLDSHGEEDRGLKRGKPLKLCRDRLALLQEQWLTHGFDYFIKQWFWITRNPNVYTVQQYRNSE</sequence>
<dbReference type="Gene3D" id="2.10.110.30">
    <property type="match status" value="1"/>
</dbReference>
<evidence type="ECO:0000256" key="7">
    <source>
        <dbReference type="ARBA" id="ARBA00022833"/>
    </source>
</evidence>
<comment type="catalytic activity">
    <reaction evidence="1 10">
        <text>S-ubiquitinyl-[E2 ubiquitin-conjugating enzyme]-L-cysteine + [acceptor protein]-L-lysine = [E2 ubiquitin-conjugating enzyme]-L-cysteine + N(6)-ubiquitinyl-[acceptor protein]-L-lysine.</text>
        <dbReference type="EC" id="2.3.2.27"/>
    </reaction>
</comment>
<accession>A0A0V0SBE1</accession>
<feature type="compositionally biased region" description="Polar residues" evidence="11">
    <location>
        <begin position="1115"/>
        <end position="1134"/>
    </location>
</feature>
<dbReference type="Pfam" id="PF02207">
    <property type="entry name" value="zf-UBR"/>
    <property type="match status" value="1"/>
</dbReference>
<reference evidence="13 14" key="1">
    <citation type="submission" date="2015-01" db="EMBL/GenBank/DDBJ databases">
        <title>Evolution of Trichinella species and genotypes.</title>
        <authorList>
            <person name="Korhonen P.K."/>
            <person name="Edoardo P."/>
            <person name="Giuseppe L.R."/>
            <person name="Gasser R.B."/>
        </authorList>
    </citation>
    <scope>NUCLEOTIDE SEQUENCE [LARGE SCALE GENOMIC DNA]</scope>
    <source>
        <strain evidence="13">ISS37</strain>
    </source>
</reference>
<feature type="region of interest" description="Disordered" evidence="11">
    <location>
        <begin position="1220"/>
        <end position="1258"/>
    </location>
</feature>
<comment type="pathway">
    <text evidence="2 10">Protein modification; protein ubiquitination.</text>
</comment>
<dbReference type="EMBL" id="JYDL01000020">
    <property type="protein sequence ID" value="KRX24002.1"/>
    <property type="molecule type" value="Genomic_DNA"/>
</dbReference>
<dbReference type="InterPro" id="IPR055194">
    <property type="entry name" value="UBR1-like_WH"/>
</dbReference>
<feature type="compositionally biased region" description="Polar residues" evidence="11">
    <location>
        <begin position="1044"/>
        <end position="1068"/>
    </location>
</feature>
<dbReference type="Proteomes" id="UP000054630">
    <property type="component" value="Unassembled WGS sequence"/>
</dbReference>
<dbReference type="SMART" id="SM00396">
    <property type="entry name" value="ZnF_UBR1"/>
    <property type="match status" value="1"/>
</dbReference>
<dbReference type="InterPro" id="IPR003126">
    <property type="entry name" value="Znf_UBR"/>
</dbReference>
<comment type="similarity">
    <text evidence="8 10">Belongs to the E3 ubiquitin-protein ligase UBR1-like family.</text>
</comment>
<evidence type="ECO:0000256" key="10">
    <source>
        <dbReference type="RuleBase" id="RU366018"/>
    </source>
</evidence>
<evidence type="ECO:0000313" key="13">
    <source>
        <dbReference type="EMBL" id="KRX24002.1"/>
    </source>
</evidence>
<dbReference type="SUPFAM" id="SSF48371">
    <property type="entry name" value="ARM repeat"/>
    <property type="match status" value="1"/>
</dbReference>